<sequence>MKINNKVFSVILSLFLVPLMPMIAFASSNHKVDASVGSSAGMALKQIQADGVDRMFMGTTYIKAVYK</sequence>
<dbReference type="Proteomes" id="UP000290921">
    <property type="component" value="Unassembled WGS sequence"/>
</dbReference>
<evidence type="ECO:0000313" key="2">
    <source>
        <dbReference type="EMBL" id="RXI44053.1"/>
    </source>
</evidence>
<gene>
    <name evidence="2" type="ORF">DP130_13770</name>
</gene>
<dbReference type="AlphaFoldDB" id="A0A4Q0V8C1"/>
<protein>
    <submittedName>
        <fullName evidence="2">Uncharacterized protein</fullName>
    </submittedName>
</protein>
<comment type="caution">
    <text evidence="2">The sequence shown here is derived from an EMBL/GenBank/DDBJ whole genome shotgun (WGS) entry which is preliminary data.</text>
</comment>
<name>A0A4Q0V8C1_CLOTA</name>
<proteinExistence type="predicted"/>
<evidence type="ECO:0000313" key="3">
    <source>
        <dbReference type="Proteomes" id="UP000290921"/>
    </source>
</evidence>
<organism evidence="2 3">
    <name type="scientific">Clostridium tetani</name>
    <dbReference type="NCBI Taxonomy" id="1513"/>
    <lineage>
        <taxon>Bacteria</taxon>
        <taxon>Bacillati</taxon>
        <taxon>Bacillota</taxon>
        <taxon>Clostridia</taxon>
        <taxon>Eubacteriales</taxon>
        <taxon>Clostridiaceae</taxon>
        <taxon>Clostridium</taxon>
    </lineage>
</organism>
<evidence type="ECO:0000256" key="1">
    <source>
        <dbReference type="SAM" id="SignalP"/>
    </source>
</evidence>
<keyword evidence="1" id="KW-0732">Signal</keyword>
<feature type="signal peptide" evidence="1">
    <location>
        <begin position="1"/>
        <end position="26"/>
    </location>
</feature>
<accession>A0A4Q0V8C1</accession>
<reference evidence="2 3" key="1">
    <citation type="submission" date="2018-06" db="EMBL/GenBank/DDBJ databases">
        <title>Genome conservation of Clostridium tetani.</title>
        <authorList>
            <person name="Bruggemann H."/>
            <person name="Popoff M.R."/>
        </authorList>
    </citation>
    <scope>NUCLEOTIDE SEQUENCE [LARGE SCALE GENOMIC DNA]</scope>
    <source>
        <strain evidence="2 3">2017.061</strain>
    </source>
</reference>
<feature type="chain" id="PRO_5020741279" evidence="1">
    <location>
        <begin position="27"/>
        <end position="67"/>
    </location>
</feature>
<dbReference type="EMBL" id="QMAP01000022">
    <property type="protein sequence ID" value="RXI44053.1"/>
    <property type="molecule type" value="Genomic_DNA"/>
</dbReference>